<keyword evidence="3" id="KW-0808">Transferase</keyword>
<dbReference type="InterPro" id="IPR036477">
    <property type="entry name" value="Formyl_transf_N_sf"/>
</dbReference>
<dbReference type="Pfam" id="PF02911">
    <property type="entry name" value="Formyl_trans_C"/>
    <property type="match status" value="1"/>
</dbReference>
<dbReference type="SUPFAM" id="SSF50486">
    <property type="entry name" value="FMT C-terminal domain-like"/>
    <property type="match status" value="1"/>
</dbReference>
<dbReference type="PANTHER" id="PTHR11138:SF5">
    <property type="entry name" value="METHIONYL-TRNA FORMYLTRANSFERASE, MITOCHONDRIAL"/>
    <property type="match status" value="1"/>
</dbReference>
<dbReference type="KEGG" id="kge:TQ33_1386"/>
<dbReference type="Gene3D" id="3.40.50.12230">
    <property type="match status" value="1"/>
</dbReference>
<organism evidence="3 4">
    <name type="scientific">Kangiella geojedonensis</name>
    <dbReference type="NCBI Taxonomy" id="914150"/>
    <lineage>
        <taxon>Bacteria</taxon>
        <taxon>Pseudomonadati</taxon>
        <taxon>Pseudomonadota</taxon>
        <taxon>Gammaproteobacteria</taxon>
        <taxon>Kangiellales</taxon>
        <taxon>Kangiellaceae</taxon>
        <taxon>Kangiella</taxon>
    </lineage>
</organism>
<dbReference type="HOGENOM" id="CLU_033347_2_3_6"/>
<dbReference type="GO" id="GO:0005829">
    <property type="term" value="C:cytosol"/>
    <property type="evidence" value="ECO:0007669"/>
    <property type="project" value="TreeGrafter"/>
</dbReference>
<evidence type="ECO:0000313" key="4">
    <source>
        <dbReference type="Proteomes" id="UP000034071"/>
    </source>
</evidence>
<evidence type="ECO:0000259" key="1">
    <source>
        <dbReference type="Pfam" id="PF00551"/>
    </source>
</evidence>
<dbReference type="GO" id="GO:0004479">
    <property type="term" value="F:methionyl-tRNA formyltransferase activity"/>
    <property type="evidence" value="ECO:0007669"/>
    <property type="project" value="TreeGrafter"/>
</dbReference>
<dbReference type="PROSITE" id="PS51257">
    <property type="entry name" value="PROKAR_LIPOPROTEIN"/>
    <property type="match status" value="1"/>
</dbReference>
<dbReference type="InterPro" id="IPR011034">
    <property type="entry name" value="Formyl_transferase-like_C_sf"/>
</dbReference>
<dbReference type="AlphaFoldDB" id="A0A0F6TQS2"/>
<dbReference type="CDD" id="cd08651">
    <property type="entry name" value="FMT_core_like_4"/>
    <property type="match status" value="1"/>
</dbReference>
<proteinExistence type="predicted"/>
<keyword evidence="4" id="KW-1185">Reference proteome</keyword>
<dbReference type="Pfam" id="PF00551">
    <property type="entry name" value="Formyl_trans_N"/>
    <property type="match status" value="1"/>
</dbReference>
<dbReference type="PANTHER" id="PTHR11138">
    <property type="entry name" value="METHIONYL-TRNA FORMYLTRANSFERASE"/>
    <property type="match status" value="1"/>
</dbReference>
<dbReference type="EMBL" id="CP010975">
    <property type="protein sequence ID" value="AKE52337.1"/>
    <property type="molecule type" value="Genomic_DNA"/>
</dbReference>
<evidence type="ECO:0000259" key="2">
    <source>
        <dbReference type="Pfam" id="PF02911"/>
    </source>
</evidence>
<dbReference type="STRING" id="914150.TQ33_1386"/>
<dbReference type="InterPro" id="IPR002376">
    <property type="entry name" value="Formyl_transf_N"/>
</dbReference>
<protein>
    <submittedName>
        <fullName evidence="3">Methionyl-tRNA formyltransferase</fullName>
    </submittedName>
</protein>
<reference evidence="3 4" key="1">
    <citation type="submission" date="2015-02" db="EMBL/GenBank/DDBJ databases">
        <title>Complete genome sequence of Kangiella geojedonensis strain YCS-5T.</title>
        <authorList>
            <person name="Kim K.M."/>
        </authorList>
    </citation>
    <scope>NUCLEOTIDE SEQUENCE [LARGE SCALE GENOMIC DNA]</scope>
    <source>
        <strain evidence="3 4">YCS-5</strain>
    </source>
</reference>
<feature type="domain" description="Formyl transferase C-terminal" evidence="2">
    <location>
        <begin position="204"/>
        <end position="258"/>
    </location>
</feature>
<feature type="domain" description="Formyl transferase N-terminal" evidence="1">
    <location>
        <begin position="47"/>
        <end position="178"/>
    </location>
</feature>
<sequence length="275" mass="30571">MKRIGFVTCVQLGLSCMEAIYDAGGEITLAMTLTDEQAKHKSGRVYIDDFCAKHSVALLKSTHVNNPEVIEAINRYKIDWLFIIGWSQIASKELINSPNEGVLGIHPTLLPQGRGRAAIPWAILKGLDETGVTLFKLDEGVDTGPIVEQISIEMDRKMCATRLYEKVNQAHVELIKKVIPDLLRDNVEMLAQDDTLASEWPGRSPEDGQINLNGSVVDAERLIRAVTHPYPGAFYYNNKGQKVIVWEAEISNECKSGDLEFNDGFLTIIKSDVSE</sequence>
<accession>A0A0F6TQS2</accession>
<gene>
    <name evidence="3" type="ORF">TQ33_1386</name>
</gene>
<name>A0A0F6TQS2_9GAMM</name>
<dbReference type="PATRIC" id="fig|914150.5.peg.1403"/>
<dbReference type="SUPFAM" id="SSF53328">
    <property type="entry name" value="Formyltransferase"/>
    <property type="match status" value="1"/>
</dbReference>
<dbReference type="RefSeq" id="WP_046561420.1">
    <property type="nucleotide sequence ID" value="NZ_CP010975.1"/>
</dbReference>
<evidence type="ECO:0000313" key="3">
    <source>
        <dbReference type="EMBL" id="AKE52337.1"/>
    </source>
</evidence>
<dbReference type="Proteomes" id="UP000034071">
    <property type="component" value="Chromosome"/>
</dbReference>
<dbReference type="InterPro" id="IPR005793">
    <property type="entry name" value="Formyl_trans_C"/>
</dbReference>
<dbReference type="OrthoDB" id="9802815at2"/>